<dbReference type="PANTHER" id="PTHR42736">
    <property type="entry name" value="PROTEIN-GLUTAMINE GAMMA-GLUTAMYLTRANSFERASE"/>
    <property type="match status" value="1"/>
</dbReference>
<feature type="transmembrane region" description="Helical" evidence="1">
    <location>
        <begin position="28"/>
        <end position="45"/>
    </location>
</feature>
<dbReference type="InterPro" id="IPR025403">
    <property type="entry name" value="TgpA-like_C"/>
</dbReference>
<dbReference type="Pfam" id="PF01841">
    <property type="entry name" value="Transglut_core"/>
    <property type="match status" value="1"/>
</dbReference>
<feature type="domain" description="Transglutaminase-like" evidence="2">
    <location>
        <begin position="396"/>
        <end position="467"/>
    </location>
</feature>
<evidence type="ECO:0000259" key="2">
    <source>
        <dbReference type="SMART" id="SM00460"/>
    </source>
</evidence>
<feature type="transmembrane region" description="Helical" evidence="1">
    <location>
        <begin position="157"/>
        <end position="178"/>
    </location>
</feature>
<feature type="transmembrane region" description="Helical" evidence="1">
    <location>
        <begin position="57"/>
        <end position="74"/>
    </location>
</feature>
<organism evidence="3 4">
    <name type="scientific">Sulfuritortus calidifontis</name>
    <dbReference type="NCBI Taxonomy" id="1914471"/>
    <lineage>
        <taxon>Bacteria</taxon>
        <taxon>Pseudomonadati</taxon>
        <taxon>Pseudomonadota</taxon>
        <taxon>Betaproteobacteria</taxon>
        <taxon>Nitrosomonadales</taxon>
        <taxon>Thiobacillaceae</taxon>
        <taxon>Sulfuritortus</taxon>
    </lineage>
</organism>
<dbReference type="PANTHER" id="PTHR42736:SF1">
    <property type="entry name" value="PROTEIN-GLUTAMINE GAMMA-GLUTAMYLTRANSFERASE"/>
    <property type="match status" value="1"/>
</dbReference>
<dbReference type="Pfam" id="PF13559">
    <property type="entry name" value="DUF4129"/>
    <property type="match status" value="1"/>
</dbReference>
<dbReference type="Gene3D" id="3.10.620.30">
    <property type="match status" value="1"/>
</dbReference>
<dbReference type="InterPro" id="IPR002931">
    <property type="entry name" value="Transglutaminase-like"/>
</dbReference>
<gene>
    <name evidence="3" type="ORF">EDC61_103121</name>
</gene>
<keyword evidence="4" id="KW-1185">Reference proteome</keyword>
<feature type="transmembrane region" description="Helical" evidence="1">
    <location>
        <begin position="126"/>
        <end position="145"/>
    </location>
</feature>
<dbReference type="EMBL" id="SLZY01000003">
    <property type="protein sequence ID" value="TCS72998.1"/>
    <property type="molecule type" value="Genomic_DNA"/>
</dbReference>
<evidence type="ECO:0000256" key="1">
    <source>
        <dbReference type="SAM" id="Phobius"/>
    </source>
</evidence>
<dbReference type="OrthoDB" id="9804872at2"/>
<dbReference type="AlphaFoldDB" id="A0A4R3JX86"/>
<dbReference type="InterPro" id="IPR021878">
    <property type="entry name" value="TgpA_N"/>
</dbReference>
<feature type="transmembrane region" description="Helical" evidence="1">
    <location>
        <begin position="541"/>
        <end position="563"/>
    </location>
</feature>
<evidence type="ECO:0000313" key="3">
    <source>
        <dbReference type="EMBL" id="TCS72998.1"/>
    </source>
</evidence>
<dbReference type="Proteomes" id="UP000295135">
    <property type="component" value="Unassembled WGS sequence"/>
</dbReference>
<keyword evidence="1" id="KW-0812">Transmembrane</keyword>
<reference evidence="3 4" key="1">
    <citation type="submission" date="2019-03" db="EMBL/GenBank/DDBJ databases">
        <title>Genomic Encyclopedia of Type Strains, Phase IV (KMG-IV): sequencing the most valuable type-strain genomes for metagenomic binning, comparative biology and taxonomic classification.</title>
        <authorList>
            <person name="Goeker M."/>
        </authorList>
    </citation>
    <scope>NUCLEOTIDE SEQUENCE [LARGE SCALE GENOMIC DNA]</scope>
    <source>
        <strain evidence="3 4">DSM 103923</strain>
    </source>
</reference>
<dbReference type="SMART" id="SM00460">
    <property type="entry name" value="TGc"/>
    <property type="match status" value="1"/>
</dbReference>
<protein>
    <submittedName>
        <fullName evidence="3">Uncharacterized protein DUF4129</fullName>
    </submittedName>
</protein>
<dbReference type="SUPFAM" id="SSF54001">
    <property type="entry name" value="Cysteine proteinases"/>
    <property type="match status" value="1"/>
</dbReference>
<comment type="caution">
    <text evidence="3">The sequence shown here is derived from an EMBL/GenBank/DDBJ whole genome shotgun (WGS) entry which is preliminary data.</text>
</comment>
<proteinExistence type="predicted"/>
<feature type="transmembrane region" description="Helical" evidence="1">
    <location>
        <begin position="5"/>
        <end position="22"/>
    </location>
</feature>
<dbReference type="RefSeq" id="WP_126462120.1">
    <property type="nucleotide sequence ID" value="NZ_AP018721.1"/>
</dbReference>
<name>A0A4R3JX86_9PROT</name>
<sequence>MRQRYALPELLWLVLPLALVVAPHTARLPLWLSLVWAAIALWCLLRAARRLPLPPRWLRIAVTVGGLVAVFVQFGTIVGPRAGVALLVFLSAAKLLETEAPRDRSGLIFVGYFLLVAHFLEDQSLLSAAYMLLALLALTASLIASQMPQPKALWPKLRPAGLLLLQAIPLAVFLFILFPRLSGPLWSLQQESSARTGLSDEMRPGDFNRLILSEEIAFRASFDTRAIDPKQLYWRGPVLWDYDGRAWRTVQDVPYGGVVGQGIGQPVDYRVILEPHQQHWLFLLGLPEALPRLEADLRSDLVWLARAPVSQRLQYQVRAWLDYRYGPDLDHATWVRALDLPDAINPRARALAARWAGSGLSDAAIVEQALDHFRREPFVYTLQPPRLGEQAVDDFLFNSRRGFCEHYASAFVFLMRAAGIPARVVTGYQGGEYNAVGNYWIVRQRNAHAWAEVWLAGEGWRRVDPTAAVAPTRVELGVGAALPVAERPAALIDVETGWLAPVRLAWDLVNYRWNLWVLGYNDVRQREFLARLAPWLANLNAMLWLLGAGSTLFILGLAGFYLLREKRTKQDAAARLYARFCRKLARLGLERHGNEGPVAFARRAGAARPDLAETIGAITRLYVGLRYGRATAETLRVLRQSIRRFRPRKAAGNGQSGVT</sequence>
<keyword evidence="1" id="KW-0472">Membrane</keyword>
<dbReference type="InterPro" id="IPR038765">
    <property type="entry name" value="Papain-like_cys_pep_sf"/>
</dbReference>
<dbReference type="InterPro" id="IPR052901">
    <property type="entry name" value="Bact_TGase-like"/>
</dbReference>
<dbReference type="Pfam" id="PF11992">
    <property type="entry name" value="TgpA_N"/>
    <property type="match status" value="1"/>
</dbReference>
<keyword evidence="1" id="KW-1133">Transmembrane helix</keyword>
<evidence type="ECO:0000313" key="4">
    <source>
        <dbReference type="Proteomes" id="UP000295135"/>
    </source>
</evidence>
<accession>A0A4R3JX86</accession>